<accession>A0A645C2G2</accession>
<protein>
    <submittedName>
        <fullName evidence="2">Uncharacterized protein</fullName>
    </submittedName>
</protein>
<evidence type="ECO:0000256" key="1">
    <source>
        <dbReference type="SAM" id="Coils"/>
    </source>
</evidence>
<reference evidence="2" key="1">
    <citation type="submission" date="2019-08" db="EMBL/GenBank/DDBJ databases">
        <authorList>
            <person name="Kucharzyk K."/>
            <person name="Murdoch R.W."/>
            <person name="Higgins S."/>
            <person name="Loffler F."/>
        </authorList>
    </citation>
    <scope>NUCLEOTIDE SEQUENCE</scope>
</reference>
<feature type="coiled-coil region" evidence="1">
    <location>
        <begin position="162"/>
        <end position="208"/>
    </location>
</feature>
<keyword evidence="1" id="KW-0175">Coiled coil</keyword>
<gene>
    <name evidence="2" type="ORF">SDC9_115095</name>
</gene>
<proteinExistence type="predicted"/>
<name>A0A645C2G2_9ZZZZ</name>
<dbReference type="AlphaFoldDB" id="A0A645C2G2"/>
<organism evidence="2">
    <name type="scientific">bioreactor metagenome</name>
    <dbReference type="NCBI Taxonomy" id="1076179"/>
    <lineage>
        <taxon>unclassified sequences</taxon>
        <taxon>metagenomes</taxon>
        <taxon>ecological metagenomes</taxon>
    </lineage>
</organism>
<dbReference type="EMBL" id="VSSQ01022100">
    <property type="protein sequence ID" value="MPM68164.1"/>
    <property type="molecule type" value="Genomic_DNA"/>
</dbReference>
<sequence>MYLKKGEFMINVEKYRNVINCFCLMKNSLTEVERIEFMLISDIEKEIFIFLINHAHDLIFDYDFKTVKEVLTYDSNRKYRLIRKVHYDNVKVIIEKLNADDRDNRILFNELFNLEKEGLINIAEDFNDYLLNRSILINIESRFQSVIDKIKNSNLYKYDLTINDLITELHDIEEEYEKFKDDCTEEEKNEVTERINIIKDEINRAKDIYDYCLSVLDKTFGNS</sequence>
<comment type="caution">
    <text evidence="2">The sequence shown here is derived from an EMBL/GenBank/DDBJ whole genome shotgun (WGS) entry which is preliminary data.</text>
</comment>
<evidence type="ECO:0000313" key="2">
    <source>
        <dbReference type="EMBL" id="MPM68164.1"/>
    </source>
</evidence>